<accession>A0A0D8IWX6</accession>
<evidence type="ECO:0000313" key="3">
    <source>
        <dbReference type="EMBL" id="MST92588.1"/>
    </source>
</evidence>
<keyword evidence="3" id="KW-0378">Hydrolase</keyword>
<dbReference type="SUPFAM" id="SSF56281">
    <property type="entry name" value="Metallo-hydrolase/oxidoreductase"/>
    <property type="match status" value="1"/>
</dbReference>
<dbReference type="GO" id="GO:0016787">
    <property type="term" value="F:hydrolase activity"/>
    <property type="evidence" value="ECO:0007669"/>
    <property type="project" value="UniProtKB-KW"/>
</dbReference>
<dbReference type="Proteomes" id="UP000032483">
    <property type="component" value="Unassembled WGS sequence"/>
</dbReference>
<name>A0A0D8IWX6_9FIRM</name>
<dbReference type="Gene3D" id="3.60.15.10">
    <property type="entry name" value="Ribonuclease Z/Hydroxyacylglutathione hydrolase-like"/>
    <property type="match status" value="1"/>
</dbReference>
<sequence>MDPLEPVRFVKHGCVCFESDDAVVYVDPYKVPDDAHDADLIVITHSHGDHYSPEDIERVRKEDTCFATTAEVARLLERDFGIDDDYISELSFEAPRIGFECGAVLEPVAAENKNHPVSFGFGLVLEFAGFTYYLSGDTDVLVDNVQCDVLFVVCDGIWNMPDYEKSVPAQVAAMDVLPGLVVPYHYGVDAPSTKENGARLCAALTAAGIPCREWKKGLF</sequence>
<evidence type="ECO:0000313" key="6">
    <source>
        <dbReference type="Proteomes" id="UP000431913"/>
    </source>
</evidence>
<evidence type="ECO:0000313" key="5">
    <source>
        <dbReference type="Proteomes" id="UP000053433"/>
    </source>
</evidence>
<dbReference type="EMBL" id="JXXK01000031">
    <property type="protein sequence ID" value="KJF38771.1"/>
    <property type="molecule type" value="Genomic_DNA"/>
</dbReference>
<reference evidence="2 5" key="2">
    <citation type="submission" date="2015-10" db="EMBL/GenBank/DDBJ databases">
        <title>A novel member of the family Ruminococcaceae isolated from human faeces.</title>
        <authorList>
            <person name="Shkoporov A.N."/>
            <person name="Chaplin A.V."/>
            <person name="Motuzova O.V."/>
            <person name="Kafarskaia L.I."/>
            <person name="Efimov B.A."/>
        </authorList>
    </citation>
    <scope>NUCLEOTIDE SEQUENCE [LARGE SCALE GENOMIC DNA]</scope>
    <source>
        <strain evidence="2 5">668</strain>
    </source>
</reference>
<dbReference type="Proteomes" id="UP000431913">
    <property type="component" value="Unassembled WGS sequence"/>
</dbReference>
<dbReference type="EMBL" id="VUNJ01000012">
    <property type="protein sequence ID" value="MST92588.1"/>
    <property type="molecule type" value="Genomic_DNA"/>
</dbReference>
<organism evidence="1 4">
    <name type="scientific">Ruthenibacterium lactatiformans</name>
    <dbReference type="NCBI Taxonomy" id="1550024"/>
    <lineage>
        <taxon>Bacteria</taxon>
        <taxon>Bacillati</taxon>
        <taxon>Bacillota</taxon>
        <taxon>Clostridia</taxon>
        <taxon>Eubacteriales</taxon>
        <taxon>Oscillospiraceae</taxon>
        <taxon>Ruthenibacterium</taxon>
    </lineage>
</organism>
<reference evidence="1" key="1">
    <citation type="submission" date="2015-02" db="EMBL/GenBank/DDBJ databases">
        <title>A novel member of the family Ruminococcaceae isolated from human feces.</title>
        <authorList>
            <person name="Shkoporov A.N."/>
            <person name="Chaplin A.V."/>
            <person name="Motuzova O.V."/>
            <person name="Kafarskaia L.I."/>
            <person name="Khokhlova E.V."/>
            <person name="Efimov B.A."/>
        </authorList>
    </citation>
    <scope>NUCLEOTIDE SEQUENCE [LARGE SCALE GENOMIC DNA]</scope>
    <source>
        <strain evidence="1">585-1</strain>
    </source>
</reference>
<dbReference type="PANTHER" id="PTHR43546">
    <property type="entry name" value="UPF0173 METAL-DEPENDENT HYDROLASE MJ1163-RELATED"/>
    <property type="match status" value="1"/>
</dbReference>
<dbReference type="AlphaFoldDB" id="A0A0D8IWX6"/>
<accession>A0A0W7TNA2</accession>
<evidence type="ECO:0000313" key="4">
    <source>
        <dbReference type="Proteomes" id="UP000032483"/>
    </source>
</evidence>
<evidence type="ECO:0000313" key="1">
    <source>
        <dbReference type="EMBL" id="KJF38771.1"/>
    </source>
</evidence>
<reference evidence="3 6" key="3">
    <citation type="submission" date="2019-08" db="EMBL/GenBank/DDBJ databases">
        <title>In-depth cultivation of the pig gut microbiome towards novel bacterial diversity and tailored functional studies.</title>
        <authorList>
            <person name="Wylensek D."/>
            <person name="Hitch T.C.A."/>
            <person name="Clavel T."/>
        </authorList>
    </citation>
    <scope>NUCLEOTIDE SEQUENCE [LARGE SCALE GENOMIC DNA]</scope>
    <source>
        <strain evidence="3 6">WCA3-601-WT-6J</strain>
    </source>
</reference>
<protein>
    <submittedName>
        <fullName evidence="3">MBL fold metallo-hydrolase</fullName>
    </submittedName>
</protein>
<gene>
    <name evidence="2" type="ORF">ASJ35_14525</name>
    <name evidence="3" type="ORF">FYJ76_11715</name>
    <name evidence="1" type="ORF">TQ39_16065</name>
</gene>
<evidence type="ECO:0000313" key="2">
    <source>
        <dbReference type="EMBL" id="KUE75299.1"/>
    </source>
</evidence>
<dbReference type="EMBL" id="LMUA01000024">
    <property type="protein sequence ID" value="KUE75299.1"/>
    <property type="molecule type" value="Genomic_DNA"/>
</dbReference>
<dbReference type="Pfam" id="PF13483">
    <property type="entry name" value="Lactamase_B_3"/>
    <property type="match status" value="1"/>
</dbReference>
<comment type="caution">
    <text evidence="1">The sequence shown here is derived from an EMBL/GenBank/DDBJ whole genome shotgun (WGS) entry which is preliminary data.</text>
</comment>
<dbReference type="Proteomes" id="UP000053433">
    <property type="component" value="Unassembled WGS sequence"/>
</dbReference>
<dbReference type="InterPro" id="IPR036866">
    <property type="entry name" value="RibonucZ/Hydroxyglut_hydro"/>
</dbReference>
<dbReference type="GeneID" id="42858072"/>
<dbReference type="PANTHER" id="PTHR43546:SF8">
    <property type="entry name" value="METALLO-BETA-LACTAMASE DOMAIN-CONTAINING PROTEIN"/>
    <property type="match status" value="1"/>
</dbReference>
<proteinExistence type="predicted"/>
<dbReference type="InterPro" id="IPR050114">
    <property type="entry name" value="UPF0173_UPF0282_UlaG_hydrolase"/>
</dbReference>
<dbReference type="RefSeq" id="WP_009321710.1">
    <property type="nucleotide sequence ID" value="NZ_CAOJUJ010000004.1"/>
</dbReference>
<keyword evidence="4" id="KW-1185">Reference proteome</keyword>